<dbReference type="eggNOG" id="ENOG502RYU3">
    <property type="taxonomic scope" value="Eukaryota"/>
</dbReference>
<dbReference type="GO" id="GO:0016702">
    <property type="term" value="F:oxidoreductase activity, acting on single donors with incorporation of molecular oxygen, incorporation of two atoms of oxygen"/>
    <property type="evidence" value="ECO:0007669"/>
    <property type="project" value="UniProtKB-ARBA"/>
</dbReference>
<evidence type="ECO:0000256" key="1">
    <source>
        <dbReference type="ARBA" id="ARBA00001947"/>
    </source>
</evidence>
<evidence type="ECO:0000313" key="8">
    <source>
        <dbReference type="EnsemblPlants" id="OGLUM01G43480.1"/>
    </source>
</evidence>
<proteinExistence type="inferred from homology"/>
<comment type="similarity">
    <text evidence="2">Belongs to the DODA-type extradiol aromatic ring-opening dioxygenase family.</text>
</comment>
<protein>
    <recommendedName>
        <fullName evidence="7">Extradiol ring-cleavage dioxygenase class III enzyme subunit B domain-containing protein</fullName>
    </recommendedName>
</protein>
<accession>A0A0D9YI71</accession>
<evidence type="ECO:0000256" key="4">
    <source>
        <dbReference type="ARBA" id="ARBA00022833"/>
    </source>
</evidence>
<feature type="compositionally biased region" description="Low complexity" evidence="6">
    <location>
        <begin position="9"/>
        <end position="23"/>
    </location>
</feature>
<evidence type="ECO:0000256" key="3">
    <source>
        <dbReference type="ARBA" id="ARBA00022723"/>
    </source>
</evidence>
<keyword evidence="5" id="KW-0560">Oxidoreductase</keyword>
<feature type="region of interest" description="Disordered" evidence="6">
    <location>
        <begin position="1"/>
        <end position="52"/>
    </location>
</feature>
<dbReference type="GO" id="GO:0008270">
    <property type="term" value="F:zinc ion binding"/>
    <property type="evidence" value="ECO:0007669"/>
    <property type="project" value="InterPro"/>
</dbReference>
<dbReference type="InterPro" id="IPR014436">
    <property type="entry name" value="Extradiol_dOase_DODA"/>
</dbReference>
<dbReference type="Pfam" id="PF02900">
    <property type="entry name" value="LigB"/>
    <property type="match status" value="1"/>
</dbReference>
<keyword evidence="9" id="KW-1185">Reference proteome</keyword>
<dbReference type="PANTHER" id="PTHR30096:SF22">
    <property type="entry name" value="OS01G0878900 PROTEIN"/>
    <property type="match status" value="1"/>
</dbReference>
<dbReference type="GO" id="GO:0008198">
    <property type="term" value="F:ferrous iron binding"/>
    <property type="evidence" value="ECO:0007669"/>
    <property type="project" value="InterPro"/>
</dbReference>
<evidence type="ECO:0000256" key="6">
    <source>
        <dbReference type="SAM" id="MobiDB-lite"/>
    </source>
</evidence>
<sequence>MGQRQSKQPSPAAAVHARATTTPTPTPGEDEQQGSALEAERRGRRTTTTRRAAEGAMDTFFLSHGAPTLSIDDTIAAQGFFKSWLPAAVAGAELPRAILVVSGHWEAAAPTVNVIRGNNDTIHDFYGFPKAMYKLKYPAPGAPDLAMKTKELLEQAGFGPVKEDHSRGLDHGAWVPLMFMYPEANVPVCQLSLQSGRDGAYHYELGRALAPLRDDGVLVLGSGSATHNLRRMGPEGTPVPQWAAEFDGWLQEALLGGRHDDVKRYEEKAPHGRVAHPSPDHFLPLHVALGAAGEGAKAELIHRSWSNASLSYASYRFTTAKN</sequence>
<dbReference type="EnsemblPlants" id="OGLUM01G43480.1">
    <property type="protein sequence ID" value="OGLUM01G43480.1"/>
    <property type="gene ID" value="OGLUM01G43480"/>
</dbReference>
<comment type="cofactor">
    <cofactor evidence="1">
        <name>Zn(2+)</name>
        <dbReference type="ChEBI" id="CHEBI:29105"/>
    </cofactor>
</comment>
<dbReference type="AlphaFoldDB" id="A0A0D9YI71"/>
<dbReference type="PANTHER" id="PTHR30096">
    <property type="entry name" value="4,5-DOPA DIOXYGENASE EXTRADIOL-LIKE PROTEIN"/>
    <property type="match status" value="1"/>
</dbReference>
<feature type="domain" description="Extradiol ring-cleavage dioxygenase class III enzyme subunit B" evidence="7">
    <location>
        <begin position="59"/>
        <end position="317"/>
    </location>
</feature>
<keyword evidence="3" id="KW-0479">Metal-binding</keyword>
<dbReference type="STRING" id="40148.A0A0D9YI71"/>
<keyword evidence="4" id="KW-0862">Zinc</keyword>
<reference evidence="8" key="3">
    <citation type="submission" date="2018-05" db="EMBL/GenBank/DDBJ databases">
        <title>OgluRS3 (Oryza glumaepatula Reference Sequence Version 3).</title>
        <authorList>
            <person name="Zhang J."/>
            <person name="Kudrna D."/>
            <person name="Lee S."/>
            <person name="Talag J."/>
            <person name="Welchert J."/>
            <person name="Wing R.A."/>
        </authorList>
    </citation>
    <scope>NUCLEOTIDE SEQUENCE [LARGE SCALE GENOMIC DNA]</scope>
</reference>
<evidence type="ECO:0000256" key="5">
    <source>
        <dbReference type="ARBA" id="ARBA00023002"/>
    </source>
</evidence>
<dbReference type="SUPFAM" id="SSF53213">
    <property type="entry name" value="LigB-like"/>
    <property type="match status" value="1"/>
</dbReference>
<reference evidence="8" key="2">
    <citation type="submission" date="2015-04" db="UniProtKB">
        <authorList>
            <consortium name="EnsemblPlants"/>
        </authorList>
    </citation>
    <scope>IDENTIFICATION</scope>
</reference>
<evidence type="ECO:0000256" key="2">
    <source>
        <dbReference type="ARBA" id="ARBA00007581"/>
    </source>
</evidence>
<dbReference type="InterPro" id="IPR004183">
    <property type="entry name" value="Xdiol_dOase_suB"/>
</dbReference>
<evidence type="ECO:0000259" key="7">
    <source>
        <dbReference type="Pfam" id="PF02900"/>
    </source>
</evidence>
<dbReference type="PIRSF" id="PIRSF006157">
    <property type="entry name" value="Doxgns_DODA"/>
    <property type="match status" value="1"/>
</dbReference>
<dbReference type="Gene3D" id="3.40.830.10">
    <property type="entry name" value="LigB-like"/>
    <property type="match status" value="1"/>
</dbReference>
<name>A0A0D9YI71_9ORYZ</name>
<dbReference type="HOGENOM" id="CLU_046582_2_1_1"/>
<organism evidence="8">
    <name type="scientific">Oryza glumipatula</name>
    <dbReference type="NCBI Taxonomy" id="40148"/>
    <lineage>
        <taxon>Eukaryota</taxon>
        <taxon>Viridiplantae</taxon>
        <taxon>Streptophyta</taxon>
        <taxon>Embryophyta</taxon>
        <taxon>Tracheophyta</taxon>
        <taxon>Spermatophyta</taxon>
        <taxon>Magnoliopsida</taxon>
        <taxon>Liliopsida</taxon>
        <taxon>Poales</taxon>
        <taxon>Poaceae</taxon>
        <taxon>BOP clade</taxon>
        <taxon>Oryzoideae</taxon>
        <taxon>Oryzeae</taxon>
        <taxon>Oryzinae</taxon>
        <taxon>Oryza</taxon>
    </lineage>
</organism>
<dbReference type="Gramene" id="OGLUM01G43480.1">
    <property type="protein sequence ID" value="OGLUM01G43480.1"/>
    <property type="gene ID" value="OGLUM01G43480"/>
</dbReference>
<evidence type="ECO:0000313" key="9">
    <source>
        <dbReference type="Proteomes" id="UP000026961"/>
    </source>
</evidence>
<reference evidence="8" key="1">
    <citation type="submission" date="2013-08" db="EMBL/GenBank/DDBJ databases">
        <title>Oryza genome evolution.</title>
        <authorList>
            <person name="Wing R.A."/>
            <person name="Panaud O."/>
            <person name="Oliveira A.C."/>
        </authorList>
    </citation>
    <scope>NUCLEOTIDE SEQUENCE</scope>
</reference>
<dbReference type="CDD" id="cd07363">
    <property type="entry name" value="45_DOPA_Dioxygenase"/>
    <property type="match status" value="1"/>
</dbReference>
<dbReference type="Proteomes" id="UP000026961">
    <property type="component" value="Chromosome 1"/>
</dbReference>